<reference evidence="2 3" key="1">
    <citation type="journal article" date="2023" name="G3 (Bethesda)">
        <title>A chromosome-length genome assembly and annotation of blackberry (Rubus argutus, cv. 'Hillquist').</title>
        <authorList>
            <person name="Bruna T."/>
            <person name="Aryal R."/>
            <person name="Dudchenko O."/>
            <person name="Sargent D.J."/>
            <person name="Mead D."/>
            <person name="Buti M."/>
            <person name="Cavallini A."/>
            <person name="Hytonen T."/>
            <person name="Andres J."/>
            <person name="Pham M."/>
            <person name="Weisz D."/>
            <person name="Mascagni F."/>
            <person name="Usai G."/>
            <person name="Natali L."/>
            <person name="Bassil N."/>
            <person name="Fernandez G.E."/>
            <person name="Lomsadze A."/>
            <person name="Armour M."/>
            <person name="Olukolu B."/>
            <person name="Poorten T."/>
            <person name="Britton C."/>
            <person name="Davik J."/>
            <person name="Ashrafi H."/>
            <person name="Aiden E.L."/>
            <person name="Borodovsky M."/>
            <person name="Worthington M."/>
        </authorList>
    </citation>
    <scope>NUCLEOTIDE SEQUENCE [LARGE SCALE GENOMIC DNA]</scope>
    <source>
        <strain evidence="2">PI 553951</strain>
    </source>
</reference>
<name>A0AAW1X4X2_RUBAR</name>
<protein>
    <recommendedName>
        <fullName evidence="1">Myb-like domain-containing protein</fullName>
    </recommendedName>
</protein>
<dbReference type="AlphaFoldDB" id="A0AAW1X4X2"/>
<dbReference type="EMBL" id="JBEDUW010000004">
    <property type="protein sequence ID" value="KAK9931835.1"/>
    <property type="molecule type" value="Genomic_DNA"/>
</dbReference>
<proteinExistence type="predicted"/>
<dbReference type="PANTHER" id="PTHR45125:SF3">
    <property type="entry name" value="NO-APICAL-MERISTEM-ASSOCIATED CARBOXY-TERMINAL DOMAIN PROTEIN"/>
    <property type="match status" value="1"/>
</dbReference>
<organism evidence="2 3">
    <name type="scientific">Rubus argutus</name>
    <name type="common">Southern blackberry</name>
    <dbReference type="NCBI Taxonomy" id="59490"/>
    <lineage>
        <taxon>Eukaryota</taxon>
        <taxon>Viridiplantae</taxon>
        <taxon>Streptophyta</taxon>
        <taxon>Embryophyta</taxon>
        <taxon>Tracheophyta</taxon>
        <taxon>Spermatophyta</taxon>
        <taxon>Magnoliopsida</taxon>
        <taxon>eudicotyledons</taxon>
        <taxon>Gunneridae</taxon>
        <taxon>Pentapetalae</taxon>
        <taxon>rosids</taxon>
        <taxon>fabids</taxon>
        <taxon>Rosales</taxon>
        <taxon>Rosaceae</taxon>
        <taxon>Rosoideae</taxon>
        <taxon>Rosoideae incertae sedis</taxon>
        <taxon>Rubus</taxon>
    </lineage>
</organism>
<evidence type="ECO:0000313" key="3">
    <source>
        <dbReference type="Proteomes" id="UP001457282"/>
    </source>
</evidence>
<evidence type="ECO:0000259" key="1">
    <source>
        <dbReference type="PROSITE" id="PS50090"/>
    </source>
</evidence>
<sequence>MDSTPLNFTDLLNSETDLNESPLPYDFPSSQYCSNDPKDFTNEETHYVPTNKKAQRQGNFTLEEDKLLVPTWLNIGLDAVRGSEQKKKQFWSRIATYFQENKKWTGERTDKSLTNRWSTISASVNKLCGYYSQIETFERVVTRNKIK</sequence>
<comment type="caution">
    <text evidence="2">The sequence shown here is derived from an EMBL/GenBank/DDBJ whole genome shotgun (WGS) entry which is preliminary data.</text>
</comment>
<dbReference type="InterPro" id="IPR001005">
    <property type="entry name" value="SANT/Myb"/>
</dbReference>
<dbReference type="Proteomes" id="UP001457282">
    <property type="component" value="Unassembled WGS sequence"/>
</dbReference>
<dbReference type="Gene3D" id="1.10.10.60">
    <property type="entry name" value="Homeodomain-like"/>
    <property type="match status" value="1"/>
</dbReference>
<dbReference type="PANTHER" id="PTHR45125">
    <property type="entry name" value="F21J9.4-RELATED"/>
    <property type="match status" value="1"/>
</dbReference>
<dbReference type="PROSITE" id="PS50090">
    <property type="entry name" value="MYB_LIKE"/>
    <property type="match status" value="1"/>
</dbReference>
<gene>
    <name evidence="2" type="ORF">M0R45_019095</name>
</gene>
<evidence type="ECO:0000313" key="2">
    <source>
        <dbReference type="EMBL" id="KAK9931835.1"/>
    </source>
</evidence>
<accession>A0AAW1X4X2</accession>
<keyword evidence="3" id="KW-1185">Reference proteome</keyword>
<feature type="domain" description="Myb-like" evidence="1">
    <location>
        <begin position="52"/>
        <end position="121"/>
    </location>
</feature>